<accession>A0AAD2JH84</accession>
<feature type="region of interest" description="Disordered" evidence="1">
    <location>
        <begin position="48"/>
        <end position="87"/>
    </location>
</feature>
<dbReference type="Proteomes" id="UP001295423">
    <property type="component" value="Unassembled WGS sequence"/>
</dbReference>
<dbReference type="EMBL" id="CAKOGP040001761">
    <property type="protein sequence ID" value="CAJ1950318.1"/>
    <property type="molecule type" value="Genomic_DNA"/>
</dbReference>
<sequence length="259" mass="29329">MRRSKRLKTRQQHSISKCEDDLPDITPARSSMIEILAKPLLLGNGTAAQHADEDAYYDDDEEEEKDDDETVSINEEQSDEEHESVTESAIVPSGYHISNFGMDIIAVTQKTNPRPLLADFESSNKMSSFDALIYNLILLNNTLSEPYWYQVFYRATEESKVYDGVGTFHELLELDQKQCLDVLVASGLVAPNKNHRMQAKRKIFERILDLVPGFDFKINTTNQGFSHTFVLIGPPTKTVPSLSEQIGLDKETPVFKQLI</sequence>
<evidence type="ECO:0000313" key="2">
    <source>
        <dbReference type="EMBL" id="CAJ1950318.1"/>
    </source>
</evidence>
<evidence type="ECO:0000256" key="1">
    <source>
        <dbReference type="SAM" id="MobiDB-lite"/>
    </source>
</evidence>
<dbReference type="AlphaFoldDB" id="A0AAD2JH84"/>
<evidence type="ECO:0000313" key="3">
    <source>
        <dbReference type="Proteomes" id="UP001295423"/>
    </source>
</evidence>
<gene>
    <name evidence="2" type="ORF">CYCCA115_LOCUS12529</name>
</gene>
<proteinExistence type="predicted"/>
<keyword evidence="3" id="KW-1185">Reference proteome</keyword>
<feature type="compositionally biased region" description="Basic residues" evidence="1">
    <location>
        <begin position="1"/>
        <end position="11"/>
    </location>
</feature>
<name>A0AAD2JH84_9STRA</name>
<feature type="region of interest" description="Disordered" evidence="1">
    <location>
        <begin position="1"/>
        <end position="25"/>
    </location>
</feature>
<comment type="caution">
    <text evidence="2">The sequence shown here is derived from an EMBL/GenBank/DDBJ whole genome shotgun (WGS) entry which is preliminary data.</text>
</comment>
<organism evidence="2 3">
    <name type="scientific">Cylindrotheca closterium</name>
    <dbReference type="NCBI Taxonomy" id="2856"/>
    <lineage>
        <taxon>Eukaryota</taxon>
        <taxon>Sar</taxon>
        <taxon>Stramenopiles</taxon>
        <taxon>Ochrophyta</taxon>
        <taxon>Bacillariophyta</taxon>
        <taxon>Bacillariophyceae</taxon>
        <taxon>Bacillariophycidae</taxon>
        <taxon>Bacillariales</taxon>
        <taxon>Bacillariaceae</taxon>
        <taxon>Cylindrotheca</taxon>
    </lineage>
</organism>
<protein>
    <submittedName>
        <fullName evidence="2">Uncharacterized protein</fullName>
    </submittedName>
</protein>
<reference evidence="2" key="1">
    <citation type="submission" date="2023-08" db="EMBL/GenBank/DDBJ databases">
        <authorList>
            <person name="Audoor S."/>
            <person name="Bilcke G."/>
        </authorList>
    </citation>
    <scope>NUCLEOTIDE SEQUENCE</scope>
</reference>
<feature type="compositionally biased region" description="Acidic residues" evidence="1">
    <location>
        <begin position="54"/>
        <end position="82"/>
    </location>
</feature>